<evidence type="ECO:0000313" key="9">
    <source>
        <dbReference type="Proteomes" id="UP001385499"/>
    </source>
</evidence>
<evidence type="ECO:0000256" key="4">
    <source>
        <dbReference type="ARBA" id="ARBA00022827"/>
    </source>
</evidence>
<keyword evidence="5 6" id="KW-0560">Oxidoreductase</keyword>
<evidence type="ECO:0000256" key="5">
    <source>
        <dbReference type="ARBA" id="ARBA00023002"/>
    </source>
</evidence>
<comment type="caution">
    <text evidence="8">The sequence shown here is derived from an EMBL/GenBank/DDBJ whole genome shotgun (WGS) entry which is preliminary data.</text>
</comment>
<evidence type="ECO:0000256" key="2">
    <source>
        <dbReference type="ARBA" id="ARBA00004777"/>
    </source>
</evidence>
<keyword evidence="3 6" id="KW-0285">Flavoprotein</keyword>
<dbReference type="InterPro" id="IPR029041">
    <property type="entry name" value="FAD-linked_oxidoreductase-like"/>
</dbReference>
<comment type="similarity">
    <text evidence="6">Belongs to the methylenetetrahydrofolate reductase family.</text>
</comment>
<evidence type="ECO:0000256" key="3">
    <source>
        <dbReference type="ARBA" id="ARBA00022630"/>
    </source>
</evidence>
<gene>
    <name evidence="8" type="ORF">V6575_18625</name>
</gene>
<comment type="cofactor">
    <cofactor evidence="1 6">
        <name>FAD</name>
        <dbReference type="ChEBI" id="CHEBI:57692"/>
    </cofactor>
</comment>
<reference evidence="8 9" key="1">
    <citation type="submission" date="2024-02" db="EMBL/GenBank/DDBJ databases">
        <title>Roseibium algae sp. nov., isolated from marine alga (Grateloupia sp.), showing potential in myo-inositol conversion.</title>
        <authorList>
            <person name="Wang Y."/>
        </authorList>
    </citation>
    <scope>NUCLEOTIDE SEQUENCE [LARGE SCALE GENOMIC DNA]</scope>
    <source>
        <strain evidence="8 9">H3510</strain>
    </source>
</reference>
<evidence type="ECO:0000256" key="7">
    <source>
        <dbReference type="SAM" id="MobiDB-lite"/>
    </source>
</evidence>
<dbReference type="SUPFAM" id="SSF51730">
    <property type="entry name" value="FAD-linked oxidoreductase"/>
    <property type="match status" value="1"/>
</dbReference>
<organism evidence="8 9">
    <name type="scientific">Roseibium algae</name>
    <dbReference type="NCBI Taxonomy" id="3123038"/>
    <lineage>
        <taxon>Bacteria</taxon>
        <taxon>Pseudomonadati</taxon>
        <taxon>Pseudomonadota</taxon>
        <taxon>Alphaproteobacteria</taxon>
        <taxon>Hyphomicrobiales</taxon>
        <taxon>Stappiaceae</taxon>
        <taxon>Roseibium</taxon>
    </lineage>
</organism>
<proteinExistence type="inferred from homology"/>
<keyword evidence="4 6" id="KW-0274">FAD</keyword>
<dbReference type="Proteomes" id="UP001385499">
    <property type="component" value="Unassembled WGS sequence"/>
</dbReference>
<comment type="pathway">
    <text evidence="2 6">One-carbon metabolism; tetrahydrofolate interconversion.</text>
</comment>
<dbReference type="RefSeq" id="WP_340276470.1">
    <property type="nucleotide sequence ID" value="NZ_JBAKIA010000015.1"/>
</dbReference>
<dbReference type="GO" id="GO:0004489">
    <property type="term" value="F:methylenetetrahydrofolate reductase [NAD(P)H] activity"/>
    <property type="evidence" value="ECO:0007669"/>
    <property type="project" value="UniProtKB-EC"/>
</dbReference>
<evidence type="ECO:0000256" key="6">
    <source>
        <dbReference type="RuleBase" id="RU003862"/>
    </source>
</evidence>
<evidence type="ECO:0000256" key="1">
    <source>
        <dbReference type="ARBA" id="ARBA00001974"/>
    </source>
</evidence>
<protein>
    <recommendedName>
        <fullName evidence="6">Methylenetetrahydrofolate reductase</fullName>
    </recommendedName>
</protein>
<name>A0ABU8TPL3_9HYPH</name>
<dbReference type="InterPro" id="IPR003171">
    <property type="entry name" value="Mehydrof_redctse-like"/>
</dbReference>
<feature type="compositionally biased region" description="Pro residues" evidence="7">
    <location>
        <begin position="1"/>
        <end position="11"/>
    </location>
</feature>
<dbReference type="Pfam" id="PF02219">
    <property type="entry name" value="MTHFR"/>
    <property type="match status" value="1"/>
</dbReference>
<dbReference type="Gene3D" id="3.20.20.220">
    <property type="match status" value="1"/>
</dbReference>
<keyword evidence="9" id="KW-1185">Reference proteome</keyword>
<sequence length="300" mass="32454">MNEITRPPPSASTPLPASTEMSPHQVMEKPELLNLIPAGTRVYVTDLGNAPENQIVSAASRLADRGFTAVPHMAARRYPSLEAFETRIKRLALEAGVRDVLAIAGEAETSGPLTSSVMLLETGLFDQLGIRTIGVAGHPDGAPEISPEALRSFLMRKHELAEGSDAAFHIVTQFGFDPVRLNLWLDQLTAWGNQFPVHVGIAGPAKMATLVKYAAFAGVQNSLKFLKKRGGSVVSMLAGYDPDCMVQPLEARLLREPDAELSQIHVYPFGGIAKTSEWLAARGSWTFNQPDTSQSQEIAQ</sequence>
<feature type="region of interest" description="Disordered" evidence="7">
    <location>
        <begin position="1"/>
        <end position="24"/>
    </location>
</feature>
<accession>A0ABU8TPL3</accession>
<evidence type="ECO:0000313" key="8">
    <source>
        <dbReference type="EMBL" id="MEJ8476111.1"/>
    </source>
</evidence>
<dbReference type="EMBL" id="JBAKIA010000015">
    <property type="protein sequence ID" value="MEJ8476111.1"/>
    <property type="molecule type" value="Genomic_DNA"/>
</dbReference>